<proteinExistence type="inferred from homology"/>
<accession>A0ABR3X3B5</accession>
<keyword evidence="6" id="KW-0408">Iron</keyword>
<evidence type="ECO:0000256" key="3">
    <source>
        <dbReference type="ARBA" id="ARBA00022617"/>
    </source>
</evidence>
<organism evidence="8 9">
    <name type="scientific">Diaporthe australafricana</name>
    <dbReference type="NCBI Taxonomy" id="127596"/>
    <lineage>
        <taxon>Eukaryota</taxon>
        <taxon>Fungi</taxon>
        <taxon>Dikarya</taxon>
        <taxon>Ascomycota</taxon>
        <taxon>Pezizomycotina</taxon>
        <taxon>Sordariomycetes</taxon>
        <taxon>Sordariomycetidae</taxon>
        <taxon>Diaporthales</taxon>
        <taxon>Diaporthaceae</taxon>
        <taxon>Diaporthe</taxon>
    </lineage>
</organism>
<evidence type="ECO:0000256" key="7">
    <source>
        <dbReference type="ARBA" id="ARBA00023033"/>
    </source>
</evidence>
<dbReference type="PANTHER" id="PTHR24305">
    <property type="entry name" value="CYTOCHROME P450"/>
    <property type="match status" value="1"/>
</dbReference>
<evidence type="ECO:0000256" key="6">
    <source>
        <dbReference type="ARBA" id="ARBA00023004"/>
    </source>
</evidence>
<dbReference type="PANTHER" id="PTHR24305:SF77">
    <property type="entry name" value="CYTOCHROME P450 MONOOXYGENASE"/>
    <property type="match status" value="1"/>
</dbReference>
<name>A0ABR3X3B5_9PEZI</name>
<dbReference type="PRINTS" id="PR00463">
    <property type="entry name" value="EP450I"/>
</dbReference>
<evidence type="ECO:0008006" key="10">
    <source>
        <dbReference type="Google" id="ProtNLM"/>
    </source>
</evidence>
<dbReference type="Pfam" id="PF00067">
    <property type="entry name" value="p450"/>
    <property type="match status" value="1"/>
</dbReference>
<keyword evidence="3" id="KW-0349">Heme</keyword>
<evidence type="ECO:0000256" key="2">
    <source>
        <dbReference type="ARBA" id="ARBA00010617"/>
    </source>
</evidence>
<evidence type="ECO:0000256" key="1">
    <source>
        <dbReference type="ARBA" id="ARBA00001971"/>
    </source>
</evidence>
<gene>
    <name evidence="8" type="ORF">Daus18300_005251</name>
</gene>
<reference evidence="8 9" key="1">
    <citation type="journal article" date="2024" name="IMA Fungus">
        <title>IMA Genome - F19 : A genome assembly and annotation guide to empower mycologists, including annotated draft genome sequences of Ceratocystis pirilliformis, Diaporthe australafricana, Fusarium ophioides, Paecilomyces lecythidis, and Sporothrix stenoceras.</title>
        <authorList>
            <person name="Aylward J."/>
            <person name="Wilson A.M."/>
            <person name="Visagie C.M."/>
            <person name="Spraker J."/>
            <person name="Barnes I."/>
            <person name="Buitendag C."/>
            <person name="Ceriani C."/>
            <person name="Del Mar Angel L."/>
            <person name="du Plessis D."/>
            <person name="Fuchs T."/>
            <person name="Gasser K."/>
            <person name="Kramer D."/>
            <person name="Li W."/>
            <person name="Munsamy K."/>
            <person name="Piso A."/>
            <person name="Price J.L."/>
            <person name="Sonnekus B."/>
            <person name="Thomas C."/>
            <person name="van der Nest A."/>
            <person name="van Dijk A."/>
            <person name="van Heerden A."/>
            <person name="van Vuuren N."/>
            <person name="Yilmaz N."/>
            <person name="Duong T.A."/>
            <person name="van der Merwe N.A."/>
            <person name="Wingfield M.J."/>
            <person name="Wingfield B.D."/>
        </authorList>
    </citation>
    <scope>NUCLEOTIDE SEQUENCE [LARGE SCALE GENOMIC DNA]</scope>
    <source>
        <strain evidence="8 9">CMW 18300</strain>
    </source>
</reference>
<evidence type="ECO:0000256" key="5">
    <source>
        <dbReference type="ARBA" id="ARBA00023002"/>
    </source>
</evidence>
<dbReference type="PRINTS" id="PR00385">
    <property type="entry name" value="P450"/>
</dbReference>
<evidence type="ECO:0000256" key="4">
    <source>
        <dbReference type="ARBA" id="ARBA00022723"/>
    </source>
</evidence>
<keyword evidence="5" id="KW-0560">Oxidoreductase</keyword>
<dbReference type="EMBL" id="JAWRVE010000038">
    <property type="protein sequence ID" value="KAL1870187.1"/>
    <property type="molecule type" value="Genomic_DNA"/>
</dbReference>
<dbReference type="InterPro" id="IPR036396">
    <property type="entry name" value="Cyt_P450_sf"/>
</dbReference>
<comment type="caution">
    <text evidence="8">The sequence shown here is derived from an EMBL/GenBank/DDBJ whole genome shotgun (WGS) entry which is preliminary data.</text>
</comment>
<protein>
    <recommendedName>
        <fullName evidence="10">Cytochrome P450</fullName>
    </recommendedName>
</protein>
<evidence type="ECO:0000313" key="9">
    <source>
        <dbReference type="Proteomes" id="UP001583177"/>
    </source>
</evidence>
<dbReference type="SUPFAM" id="SSF48264">
    <property type="entry name" value="Cytochrome P450"/>
    <property type="match status" value="1"/>
</dbReference>
<dbReference type="InterPro" id="IPR001128">
    <property type="entry name" value="Cyt_P450"/>
</dbReference>
<sequence>MTDEKGLGKLMKVGHDVIETRLAKPKSTKVDDMLGSFLSHGLSQDQCENEALFMIVAGSETTASVIRVTILHVLSAPTVYNRLKHEVKEAIKDGIVSHQPIKIEEAKRLLYLQAVIYEGMRMRAPAPGLYPKVVPAGGDTICGKFVPEGTAIGMNTSALLASTKLFGEDANLFRPERFLEVDEVKRTEMQRNVEMIFGYGRWMCAGKPVAHMELNKVFFELFRNFDLQLAHPMKPWDSVSWPVWVDSNMELKVTEAA</sequence>
<dbReference type="InterPro" id="IPR050121">
    <property type="entry name" value="Cytochrome_P450_monoxygenase"/>
</dbReference>
<dbReference type="Proteomes" id="UP001583177">
    <property type="component" value="Unassembled WGS sequence"/>
</dbReference>
<dbReference type="Gene3D" id="1.10.630.10">
    <property type="entry name" value="Cytochrome P450"/>
    <property type="match status" value="1"/>
</dbReference>
<keyword evidence="9" id="KW-1185">Reference proteome</keyword>
<evidence type="ECO:0000313" key="8">
    <source>
        <dbReference type="EMBL" id="KAL1870187.1"/>
    </source>
</evidence>
<comment type="cofactor">
    <cofactor evidence="1">
        <name>heme</name>
        <dbReference type="ChEBI" id="CHEBI:30413"/>
    </cofactor>
</comment>
<comment type="similarity">
    <text evidence="2">Belongs to the cytochrome P450 family.</text>
</comment>
<keyword evidence="4" id="KW-0479">Metal-binding</keyword>
<keyword evidence="7" id="KW-0503">Monooxygenase</keyword>
<dbReference type="InterPro" id="IPR002401">
    <property type="entry name" value="Cyt_P450_E_grp-I"/>
</dbReference>